<dbReference type="SUPFAM" id="SSF52833">
    <property type="entry name" value="Thioredoxin-like"/>
    <property type="match status" value="1"/>
</dbReference>
<comment type="catalytic activity">
    <reaction evidence="7">
        <text>RX + glutathione = an S-substituted glutathione + a halide anion + H(+)</text>
        <dbReference type="Rhea" id="RHEA:16437"/>
        <dbReference type="ChEBI" id="CHEBI:15378"/>
        <dbReference type="ChEBI" id="CHEBI:16042"/>
        <dbReference type="ChEBI" id="CHEBI:17792"/>
        <dbReference type="ChEBI" id="CHEBI:57925"/>
        <dbReference type="ChEBI" id="CHEBI:90779"/>
        <dbReference type="EC" id="2.5.1.18"/>
    </reaction>
</comment>
<dbReference type="GO" id="GO:0004791">
    <property type="term" value="F:thioredoxin-disulfide reductase (NADPH) activity"/>
    <property type="evidence" value="ECO:0007669"/>
    <property type="project" value="UniProtKB-EC"/>
</dbReference>
<evidence type="ECO:0000259" key="8">
    <source>
        <dbReference type="Pfam" id="PF00462"/>
    </source>
</evidence>
<dbReference type="PANTHER" id="PTHR45694:SF18">
    <property type="entry name" value="GLUTAREDOXIN-1-RELATED"/>
    <property type="match status" value="1"/>
</dbReference>
<dbReference type="GO" id="GO:0004364">
    <property type="term" value="F:glutathione transferase activity"/>
    <property type="evidence" value="ECO:0007669"/>
    <property type="project" value="UniProtKB-EC"/>
</dbReference>
<dbReference type="NCBIfam" id="TIGR02180">
    <property type="entry name" value="GRX_euk"/>
    <property type="match status" value="1"/>
</dbReference>
<dbReference type="PhylomeDB" id="A0A060T8Z1"/>
<dbReference type="PROSITE" id="PS00195">
    <property type="entry name" value="GLUTAREDOXIN_1"/>
    <property type="match status" value="1"/>
</dbReference>
<keyword evidence="3" id="KW-0249">Electron transport</keyword>
<evidence type="ECO:0000256" key="1">
    <source>
        <dbReference type="ARBA" id="ARBA00000217"/>
    </source>
</evidence>
<feature type="domain" description="Glutaredoxin" evidence="8">
    <location>
        <begin position="16"/>
        <end position="78"/>
    </location>
</feature>
<evidence type="ECO:0000256" key="2">
    <source>
        <dbReference type="ARBA" id="ARBA00022448"/>
    </source>
</evidence>
<proteinExistence type="predicted"/>
<evidence type="ECO:0000256" key="7">
    <source>
        <dbReference type="ARBA" id="ARBA00047960"/>
    </source>
</evidence>
<dbReference type="GO" id="GO:0005737">
    <property type="term" value="C:cytoplasm"/>
    <property type="evidence" value="ECO:0007669"/>
    <property type="project" value="TreeGrafter"/>
</dbReference>
<dbReference type="GO" id="GO:0004602">
    <property type="term" value="F:glutathione peroxidase activity"/>
    <property type="evidence" value="ECO:0007669"/>
    <property type="project" value="UniProtKB-EC"/>
</dbReference>
<sequence>MSTKDKVEQYIKEHKVFIASKSYCPFCKRAKDLLRSLDVEFFAIELDQIPDGAEIQDILEEITKQRTVPNIFINGVHVGGCDDLFKAHDSGKLKELLGQ</sequence>
<dbReference type="CDD" id="cd03419">
    <property type="entry name" value="GRX_GRXh_1_2_like"/>
    <property type="match status" value="1"/>
</dbReference>
<keyword evidence="4" id="KW-1015">Disulfide bond</keyword>
<evidence type="ECO:0000256" key="4">
    <source>
        <dbReference type="ARBA" id="ARBA00023157"/>
    </source>
</evidence>
<gene>
    <name evidence="9" type="ORF">GNLVRS02_ARAD1C33550g</name>
</gene>
<dbReference type="FunFam" id="3.40.30.10:FF:000026">
    <property type="entry name" value="Glutaredoxin 2"/>
    <property type="match status" value="1"/>
</dbReference>
<evidence type="ECO:0000256" key="3">
    <source>
        <dbReference type="ARBA" id="ARBA00022982"/>
    </source>
</evidence>
<dbReference type="InterPro" id="IPR002109">
    <property type="entry name" value="Glutaredoxin"/>
</dbReference>
<dbReference type="PROSITE" id="PS51354">
    <property type="entry name" value="GLUTAREDOXIN_2"/>
    <property type="match status" value="1"/>
</dbReference>
<reference evidence="9" key="2">
    <citation type="submission" date="2014-06" db="EMBL/GenBank/DDBJ databases">
        <title>The complete genome of Blastobotrys (Arxula) adeninivorans LS3 - a yeast of biotechnological interest.</title>
        <authorList>
            <person name="Kunze G."/>
            <person name="Gaillardin C."/>
            <person name="Czernicka M."/>
            <person name="Durrens P."/>
            <person name="Martin T."/>
            <person name="Boer E."/>
            <person name="Gabaldon T."/>
            <person name="Cruz J."/>
            <person name="Talla E."/>
            <person name="Marck C."/>
            <person name="Goffeau A."/>
            <person name="Barbe V."/>
            <person name="Baret P."/>
            <person name="Baronian K."/>
            <person name="Beier S."/>
            <person name="Bleykasten C."/>
            <person name="Bode R."/>
            <person name="Casaregola S."/>
            <person name="Despons L."/>
            <person name="Fairhead C."/>
            <person name="Giersberg M."/>
            <person name="Gierski P."/>
            <person name="Hahnel U."/>
            <person name="Hartmann A."/>
            <person name="Jankowska D."/>
            <person name="Jubin C."/>
            <person name="Jung P."/>
            <person name="Lafontaine I."/>
            <person name="Leh-Louis V."/>
            <person name="Lemaire M."/>
            <person name="Marcet-Houben M."/>
            <person name="Mascher M."/>
            <person name="Morel G."/>
            <person name="Richard G.-F."/>
            <person name="Riechen J."/>
            <person name="Sacerdot C."/>
            <person name="Sarkar A."/>
            <person name="Savel G."/>
            <person name="Schacherer J."/>
            <person name="Sherman D."/>
            <person name="Straub M.-L."/>
            <person name="Stein N."/>
            <person name="Thierry A."/>
            <person name="Trautwein-Schult A."/>
            <person name="Westhof E."/>
            <person name="Worch S."/>
            <person name="Dujon B."/>
            <person name="Souciet J.-L."/>
            <person name="Wincker P."/>
            <person name="Scholz U."/>
            <person name="Neuveglise N."/>
        </authorList>
    </citation>
    <scope>NUCLEOTIDE SEQUENCE</scope>
    <source>
        <strain evidence="9">LS3</strain>
    </source>
</reference>
<dbReference type="EC" id="1.8.1.9" evidence="9"/>
<dbReference type="InterPro" id="IPR011767">
    <property type="entry name" value="GLR_AS"/>
</dbReference>
<keyword evidence="5" id="KW-0676">Redox-active center</keyword>
<keyword evidence="2" id="KW-0813">Transport</keyword>
<keyword evidence="9" id="KW-0560">Oxidoreductase</keyword>
<dbReference type="GO" id="GO:0034599">
    <property type="term" value="P:cellular response to oxidative stress"/>
    <property type="evidence" value="ECO:0007669"/>
    <property type="project" value="TreeGrafter"/>
</dbReference>
<dbReference type="AlphaFoldDB" id="A0A060T8Z1"/>
<organism evidence="9">
    <name type="scientific">Blastobotrys adeninivorans</name>
    <name type="common">Yeast</name>
    <name type="synonym">Arxula adeninivorans</name>
    <dbReference type="NCBI Taxonomy" id="409370"/>
    <lineage>
        <taxon>Eukaryota</taxon>
        <taxon>Fungi</taxon>
        <taxon>Dikarya</taxon>
        <taxon>Ascomycota</taxon>
        <taxon>Saccharomycotina</taxon>
        <taxon>Dipodascomycetes</taxon>
        <taxon>Dipodascales</taxon>
        <taxon>Trichomonascaceae</taxon>
        <taxon>Blastobotrys</taxon>
    </lineage>
</organism>
<accession>A0A060T8Z1</accession>
<dbReference type="GO" id="GO:0015038">
    <property type="term" value="F:glutathione disulfide oxidoreductase activity"/>
    <property type="evidence" value="ECO:0007669"/>
    <property type="project" value="TreeGrafter"/>
</dbReference>
<comment type="catalytic activity">
    <reaction evidence="1">
        <text>2 glutathione + H2O2 = glutathione disulfide + 2 H2O</text>
        <dbReference type="Rhea" id="RHEA:16833"/>
        <dbReference type="ChEBI" id="CHEBI:15377"/>
        <dbReference type="ChEBI" id="CHEBI:16240"/>
        <dbReference type="ChEBI" id="CHEBI:57925"/>
        <dbReference type="ChEBI" id="CHEBI:58297"/>
        <dbReference type="EC" id="1.11.1.9"/>
    </reaction>
</comment>
<evidence type="ECO:0000256" key="5">
    <source>
        <dbReference type="ARBA" id="ARBA00023284"/>
    </source>
</evidence>
<evidence type="ECO:0000256" key="6">
    <source>
        <dbReference type="ARBA" id="ARBA00035808"/>
    </source>
</evidence>
<dbReference type="PRINTS" id="PR00160">
    <property type="entry name" value="GLUTAREDOXIN"/>
</dbReference>
<dbReference type="InterPro" id="IPR011899">
    <property type="entry name" value="Glutaredoxin_euk/vir"/>
</dbReference>
<evidence type="ECO:0000313" key="9">
    <source>
        <dbReference type="EMBL" id="CDP35357.1"/>
    </source>
</evidence>
<dbReference type="Pfam" id="PF00462">
    <property type="entry name" value="Glutaredoxin"/>
    <property type="match status" value="1"/>
</dbReference>
<dbReference type="EMBL" id="HG937693">
    <property type="protein sequence ID" value="CDP35357.1"/>
    <property type="molecule type" value="Genomic_DNA"/>
</dbReference>
<dbReference type="Gene3D" id="3.40.30.10">
    <property type="entry name" value="Glutaredoxin"/>
    <property type="match status" value="1"/>
</dbReference>
<name>A0A060T8Z1_BLAAD</name>
<dbReference type="InterPro" id="IPR014025">
    <property type="entry name" value="Glutaredoxin_subgr"/>
</dbReference>
<dbReference type="InterPro" id="IPR036249">
    <property type="entry name" value="Thioredoxin-like_sf"/>
</dbReference>
<reference evidence="9" key="1">
    <citation type="submission" date="2014-02" db="EMBL/GenBank/DDBJ databases">
        <authorList>
            <person name="Genoscope - CEA"/>
        </authorList>
    </citation>
    <scope>NUCLEOTIDE SEQUENCE</scope>
    <source>
        <strain evidence="9">LS3</strain>
    </source>
</reference>
<dbReference type="PANTHER" id="PTHR45694">
    <property type="entry name" value="GLUTAREDOXIN 2"/>
    <property type="match status" value="1"/>
</dbReference>
<comment type="catalytic activity">
    <reaction evidence="6">
        <text>1-chloro-2,4-dinitrobenzene + glutathione = 2,4-dinitrophenyl-S-glutathione + chloride + H(+)</text>
        <dbReference type="Rhea" id="RHEA:51220"/>
        <dbReference type="ChEBI" id="CHEBI:15378"/>
        <dbReference type="ChEBI" id="CHEBI:17996"/>
        <dbReference type="ChEBI" id="CHEBI:34718"/>
        <dbReference type="ChEBI" id="CHEBI:57925"/>
        <dbReference type="ChEBI" id="CHEBI:133977"/>
        <dbReference type="EC" id="2.5.1.18"/>
    </reaction>
</comment>
<protein>
    <submittedName>
        <fullName evidence="9">ARAD1C33550p</fullName>
        <ecNumber evidence="9">1.8.1.9</ecNumber>
    </submittedName>
</protein>